<dbReference type="AlphaFoldDB" id="A0A074VS44"/>
<dbReference type="STRING" id="1043003.A0A074VS44"/>
<evidence type="ECO:0000256" key="5">
    <source>
        <dbReference type="ARBA" id="ARBA00023242"/>
    </source>
</evidence>
<dbReference type="GO" id="GO:0003700">
    <property type="term" value="F:DNA-binding transcription factor activity"/>
    <property type="evidence" value="ECO:0007669"/>
    <property type="project" value="InterPro"/>
</dbReference>
<evidence type="ECO:0000256" key="6">
    <source>
        <dbReference type="SAM" id="MobiDB-lite"/>
    </source>
</evidence>
<evidence type="ECO:0000256" key="3">
    <source>
        <dbReference type="ARBA" id="ARBA00023125"/>
    </source>
</evidence>
<evidence type="ECO:0000256" key="4">
    <source>
        <dbReference type="ARBA" id="ARBA00023163"/>
    </source>
</evidence>
<feature type="domain" description="Xylanolytic transcriptional activator regulatory" evidence="7">
    <location>
        <begin position="290"/>
        <end position="366"/>
    </location>
</feature>
<evidence type="ECO:0000256" key="1">
    <source>
        <dbReference type="ARBA" id="ARBA00004123"/>
    </source>
</evidence>
<organism evidence="8 9">
    <name type="scientific">Aureobasidium melanogenum (strain CBS 110374)</name>
    <name type="common">Aureobasidium pullulans var. melanogenum</name>
    <dbReference type="NCBI Taxonomy" id="1043003"/>
    <lineage>
        <taxon>Eukaryota</taxon>
        <taxon>Fungi</taxon>
        <taxon>Dikarya</taxon>
        <taxon>Ascomycota</taxon>
        <taxon>Pezizomycotina</taxon>
        <taxon>Dothideomycetes</taxon>
        <taxon>Dothideomycetidae</taxon>
        <taxon>Dothideales</taxon>
        <taxon>Saccotheciaceae</taxon>
        <taxon>Aureobasidium</taxon>
    </lineage>
</organism>
<dbReference type="Proteomes" id="UP000030672">
    <property type="component" value="Unassembled WGS sequence"/>
</dbReference>
<proteinExistence type="predicted"/>
<reference evidence="8 9" key="1">
    <citation type="journal article" date="2014" name="BMC Genomics">
        <title>Genome sequencing of four Aureobasidium pullulans varieties: biotechnological potential, stress tolerance, and description of new species.</title>
        <authorList>
            <person name="Gostin Ar C."/>
            <person name="Ohm R.A."/>
            <person name="Kogej T."/>
            <person name="Sonjak S."/>
            <person name="Turk M."/>
            <person name="Zajc J."/>
            <person name="Zalar P."/>
            <person name="Grube M."/>
            <person name="Sun H."/>
            <person name="Han J."/>
            <person name="Sharma A."/>
            <person name="Chiniquy J."/>
            <person name="Ngan C.Y."/>
            <person name="Lipzen A."/>
            <person name="Barry K."/>
            <person name="Grigoriev I.V."/>
            <person name="Gunde-Cimerman N."/>
        </authorList>
    </citation>
    <scope>NUCLEOTIDE SEQUENCE [LARGE SCALE GENOMIC DNA]</scope>
    <source>
        <strain evidence="8 9">CBS 110374</strain>
    </source>
</reference>
<dbReference type="GO" id="GO:0003677">
    <property type="term" value="F:DNA binding"/>
    <property type="evidence" value="ECO:0007669"/>
    <property type="project" value="UniProtKB-KW"/>
</dbReference>
<evidence type="ECO:0000313" key="9">
    <source>
        <dbReference type="Proteomes" id="UP000030672"/>
    </source>
</evidence>
<dbReference type="Pfam" id="PF04082">
    <property type="entry name" value="Fungal_trans"/>
    <property type="match status" value="1"/>
</dbReference>
<dbReference type="GO" id="GO:0008270">
    <property type="term" value="F:zinc ion binding"/>
    <property type="evidence" value="ECO:0007669"/>
    <property type="project" value="InterPro"/>
</dbReference>
<dbReference type="GeneID" id="63918239"/>
<comment type="subcellular location">
    <subcellularLocation>
        <location evidence="1">Nucleus</location>
    </subcellularLocation>
</comment>
<dbReference type="GO" id="GO:0006351">
    <property type="term" value="P:DNA-templated transcription"/>
    <property type="evidence" value="ECO:0007669"/>
    <property type="project" value="InterPro"/>
</dbReference>
<gene>
    <name evidence="8" type="ORF">M437DRAFT_66978</name>
</gene>
<evidence type="ECO:0000256" key="2">
    <source>
        <dbReference type="ARBA" id="ARBA00023015"/>
    </source>
</evidence>
<keyword evidence="4" id="KW-0804">Transcription</keyword>
<dbReference type="RefSeq" id="XP_040879067.1">
    <property type="nucleotide sequence ID" value="XM_041024866.1"/>
</dbReference>
<evidence type="ECO:0000259" key="7">
    <source>
        <dbReference type="SMART" id="SM00906"/>
    </source>
</evidence>
<dbReference type="GO" id="GO:0005634">
    <property type="term" value="C:nucleus"/>
    <property type="evidence" value="ECO:0007669"/>
    <property type="project" value="UniProtKB-SubCell"/>
</dbReference>
<keyword evidence="9" id="KW-1185">Reference proteome</keyword>
<dbReference type="PANTHER" id="PTHR46910">
    <property type="entry name" value="TRANSCRIPTION FACTOR PDR1"/>
    <property type="match status" value="1"/>
</dbReference>
<keyword evidence="5" id="KW-0539">Nucleus</keyword>
<feature type="region of interest" description="Disordered" evidence="6">
    <location>
        <begin position="604"/>
        <end position="625"/>
    </location>
</feature>
<name>A0A074VS44_AURM1</name>
<dbReference type="SMART" id="SM00906">
    <property type="entry name" value="Fungal_trans"/>
    <property type="match status" value="1"/>
</dbReference>
<accession>A0A074VS44</accession>
<keyword evidence="3" id="KW-0238">DNA-binding</keyword>
<dbReference type="InterPro" id="IPR007219">
    <property type="entry name" value="XnlR_reg_dom"/>
</dbReference>
<keyword evidence="2" id="KW-0805">Transcription regulation</keyword>
<dbReference type="EMBL" id="KL584836">
    <property type="protein sequence ID" value="KEQ62044.1"/>
    <property type="molecule type" value="Genomic_DNA"/>
</dbReference>
<evidence type="ECO:0000313" key="8">
    <source>
        <dbReference type="EMBL" id="KEQ62044.1"/>
    </source>
</evidence>
<dbReference type="InterPro" id="IPR050987">
    <property type="entry name" value="AtrR-like"/>
</dbReference>
<sequence length="705" mass="79499">MQDLDGSFQYCTTQDILRFLQTSEGWYDLIIAPQTLIDERPTHRSNASVLLRLSNMVKRIERLETLLSESNPNLGRPSFDGQNQAADEQLTKQLSTLIVNDPGDSHYWGSSSAFSLFSPQGLTWIYDKTGSNDLQGLLRTLSSAHVPQFVNLCKSEVTPESICQRDQPDGYFHGFNRFVPLLDRARFEEYRHLQRSVDHDGQPQEVAWFAMINVVKAIGAKIPIQTESYRASSSVRNSSSNTDEKVFWDALRNACRVYIELAFGSHSLLTIQALVGLSICLDSTTDPLSAYMVLASAIRIAFAIGLHKQPFITSDSAALLAEAEQRHRVFWIMYALEKDLSLRLGRPPMINDDDIDVPLPASIQPSNNAQTASDTPDRHHFFYKLTMLSKIESRIYSELYSSKAESQPASERLKSIVRLNQDIKDWRLKLLPDVRPGDVLTCLPDERAAIAMLHLVYHNCILAIHRSPLHSALWTAKANPIQSALSQDPEVREVVESSQHLCVNSARWSLSLMKQLNQRREGHGRIFTNMYFAFNAITTLFANIIQDPRQETVQADRTLMRTTVDLLHSPQQNSEPDIVSAFGHLYGIMDGMICRSVERVSSQDAAVERSSPSGTGVGTDHTQQTSINSATYTNDPQATNEFWDMDIPDFTLSAIPEFNMADFNYQYSPSDDAYTGSDQFMLRNDGLYPWPFTELDEPHANPGRF</sequence>
<protein>
    <recommendedName>
        <fullName evidence="7">Xylanolytic transcriptional activator regulatory domain-containing protein</fullName>
    </recommendedName>
</protein>
<dbReference type="CDD" id="cd12148">
    <property type="entry name" value="fungal_TF_MHR"/>
    <property type="match status" value="1"/>
</dbReference>
<dbReference type="HOGENOM" id="CLU_391266_0_0_1"/>
<dbReference type="PANTHER" id="PTHR46910:SF37">
    <property type="entry name" value="ZN(II)2CYS6 TRANSCRIPTION FACTOR (EUROFUNG)"/>
    <property type="match status" value="1"/>
</dbReference>